<organism evidence="1 2">
    <name type="scientific">Actinoplanes awajinensis subsp. mycoplanecinus</name>
    <dbReference type="NCBI Taxonomy" id="135947"/>
    <lineage>
        <taxon>Bacteria</taxon>
        <taxon>Bacillati</taxon>
        <taxon>Actinomycetota</taxon>
        <taxon>Actinomycetes</taxon>
        <taxon>Micromonosporales</taxon>
        <taxon>Micromonosporaceae</taxon>
        <taxon>Actinoplanes</taxon>
    </lineage>
</organism>
<evidence type="ECO:0000313" key="2">
    <source>
        <dbReference type="Proteomes" id="UP000053244"/>
    </source>
</evidence>
<protein>
    <submittedName>
        <fullName evidence="1">Uncharacterized protein</fullName>
    </submittedName>
</protein>
<accession>A0A0X3UZH3</accession>
<reference evidence="1 2" key="1">
    <citation type="submission" date="2015-10" db="EMBL/GenBank/DDBJ databases">
        <authorList>
            <person name="Gilbert D.G."/>
        </authorList>
    </citation>
    <scope>NUCLEOTIDE SEQUENCE [LARGE SCALE GENOMIC DNA]</scope>
    <source>
        <strain evidence="1 2">NRRL B-16712</strain>
    </source>
</reference>
<dbReference type="EMBL" id="LLZH01000077">
    <property type="protein sequence ID" value="KUL37302.1"/>
    <property type="molecule type" value="Genomic_DNA"/>
</dbReference>
<sequence length="218" mass="23032">MRPIEVPVPDLVQAGPLLDRTAAWLTVGDAASRVRVQTATLPGLLYRVSAAPDSGVAPVVSRQGGRVVVRLRATGSDGLDEVHIVLNRAVRWDIRLPAGAGEQQLNLRGGRVSRVELGASGLAEVWLPDPDGTVPVMFRGGVGSAVLSTGTLAPFRVVLDEGAGAVVTPWAANNGAPVGAILREDGWRRAADRYAVRAVAGMGSVVLRRYEPARRRTR</sequence>
<comment type="caution">
    <text evidence="1">The sequence shown here is derived from an EMBL/GenBank/DDBJ whole genome shotgun (WGS) entry which is preliminary data.</text>
</comment>
<proteinExistence type="predicted"/>
<evidence type="ECO:0000313" key="1">
    <source>
        <dbReference type="EMBL" id="KUL37302.1"/>
    </source>
</evidence>
<name>A0A0X3UZH3_9ACTN</name>
<dbReference type="Proteomes" id="UP000053244">
    <property type="component" value="Unassembled WGS sequence"/>
</dbReference>
<dbReference type="AlphaFoldDB" id="A0A0X3UZH3"/>
<gene>
    <name evidence="1" type="ORF">ADL15_11795</name>
</gene>
<keyword evidence="2" id="KW-1185">Reference proteome</keyword>